<dbReference type="EMBL" id="BK014994">
    <property type="protein sequence ID" value="DAD86078.1"/>
    <property type="molecule type" value="Genomic_DNA"/>
</dbReference>
<evidence type="ECO:0000313" key="2">
    <source>
        <dbReference type="EMBL" id="DAD86078.1"/>
    </source>
</evidence>
<sequence>MTGIQITCTSGLRIYRGKEMLRSYEEMRKIDVRPYCEDREGKLYLNWAKCIELLHENGAEKVYWIPVPDPKTGSSLRMTDTVFSDKNGVTNRCYETLIEVVIDDNTYRMQSPVMNGSNPVKDNSMSQQRVWNSMCRSFVKCVAIHTGLGFNLWLKEEFNKFENAIPTTDSDKATDAQVKQIRLLGDIHPNLKLDDWLALNHVSWDTLTREQAAHMLKAIKNKYGDD</sequence>
<evidence type="ECO:0000259" key="1">
    <source>
        <dbReference type="Pfam" id="PF06378"/>
    </source>
</evidence>
<dbReference type="Pfam" id="PF06378">
    <property type="entry name" value="SSAP_Sak"/>
    <property type="match status" value="1"/>
</dbReference>
<dbReference type="InterPro" id="IPR009425">
    <property type="entry name" value="DSRM_SSAP"/>
</dbReference>
<accession>A0A8S5MUQ5</accession>
<feature type="domain" description="SSAP RNA binding" evidence="1">
    <location>
        <begin position="23"/>
        <end position="177"/>
    </location>
</feature>
<proteinExistence type="predicted"/>
<organism evidence="2">
    <name type="scientific">Siphoviridae sp. ctGyV19</name>
    <dbReference type="NCBI Taxonomy" id="2826225"/>
    <lineage>
        <taxon>Viruses</taxon>
        <taxon>Duplodnaviria</taxon>
        <taxon>Heunggongvirae</taxon>
        <taxon>Uroviricota</taxon>
        <taxon>Caudoviricetes</taxon>
    </lineage>
</organism>
<protein>
    <recommendedName>
        <fullName evidence="1">SSAP RNA binding domain-containing protein</fullName>
    </recommendedName>
</protein>
<name>A0A8S5MUQ5_9CAUD</name>
<reference evidence="2" key="1">
    <citation type="journal article" date="2021" name="Proc. Natl. Acad. Sci. U.S.A.">
        <title>A Catalog of Tens of Thousands of Viruses from Human Metagenomes Reveals Hidden Associations with Chronic Diseases.</title>
        <authorList>
            <person name="Tisza M.J."/>
            <person name="Buck C.B."/>
        </authorList>
    </citation>
    <scope>NUCLEOTIDE SEQUENCE</scope>
    <source>
        <strain evidence="2">CtGyV19</strain>
    </source>
</reference>